<protein>
    <submittedName>
        <fullName evidence="2">Uncharacterized protein</fullName>
    </submittedName>
</protein>
<comment type="caution">
    <text evidence="2">The sequence shown here is derived from an EMBL/GenBank/DDBJ whole genome shotgun (WGS) entry which is preliminary data.</text>
</comment>
<proteinExistence type="predicted"/>
<dbReference type="Proteomes" id="UP000239156">
    <property type="component" value="Unassembled WGS sequence"/>
</dbReference>
<organism evidence="2 3">
    <name type="scientific">Puccinia striiformis</name>
    <dbReference type="NCBI Taxonomy" id="27350"/>
    <lineage>
        <taxon>Eukaryota</taxon>
        <taxon>Fungi</taxon>
        <taxon>Dikarya</taxon>
        <taxon>Basidiomycota</taxon>
        <taxon>Pucciniomycotina</taxon>
        <taxon>Pucciniomycetes</taxon>
        <taxon>Pucciniales</taxon>
        <taxon>Pucciniaceae</taxon>
        <taxon>Puccinia</taxon>
    </lineage>
</organism>
<dbReference type="VEuPathDB" id="FungiDB:PSHT_11705"/>
<gene>
    <name evidence="2" type="ORF">PSTT_14189</name>
</gene>
<reference evidence="2" key="1">
    <citation type="submission" date="2017-12" db="EMBL/GenBank/DDBJ databases">
        <title>Gene loss provides genomic basis for host adaptation in cereal stripe rust fungi.</title>
        <authorList>
            <person name="Xia C."/>
        </authorList>
    </citation>
    <scope>NUCLEOTIDE SEQUENCE [LARGE SCALE GENOMIC DNA]</scope>
    <source>
        <strain evidence="2">93-210</strain>
    </source>
</reference>
<keyword evidence="3" id="KW-1185">Reference proteome</keyword>
<dbReference type="EMBL" id="PKSL01000216">
    <property type="protein sequence ID" value="POV98804.1"/>
    <property type="molecule type" value="Genomic_DNA"/>
</dbReference>
<dbReference type="VEuPathDB" id="FungiDB:PSTT_14189"/>
<evidence type="ECO:0000313" key="2">
    <source>
        <dbReference type="EMBL" id="POV98804.1"/>
    </source>
</evidence>
<evidence type="ECO:0000256" key="1">
    <source>
        <dbReference type="SAM" id="MobiDB-lite"/>
    </source>
</evidence>
<evidence type="ECO:0000313" key="3">
    <source>
        <dbReference type="Proteomes" id="UP000239156"/>
    </source>
</evidence>
<feature type="region of interest" description="Disordered" evidence="1">
    <location>
        <begin position="1"/>
        <end position="20"/>
    </location>
</feature>
<sequence>MYHPVSFHGPGHGCPLGPSNHKVERRVADLPKEGKQTYNNIINNEDLTFYALSDSLNSPTPKTNCFSILKSMSNK</sequence>
<accession>A0A2S4UNV8</accession>
<name>A0A2S4UNV8_9BASI</name>